<evidence type="ECO:0000313" key="1">
    <source>
        <dbReference type="EMBL" id="KAK9706430.1"/>
    </source>
</evidence>
<sequence length="127" mass="14403">MMKRNNIYNNNYIVLAKEDPKEKSHREAQFLIYKTMKKIDQIVRKKSSSSWLKLRICKLKVKIGKKLLLLKKTMLCNMSKTKGGVCKHIMGHFKGFKRLFNGVGGGGGRGGGGRTVVNHLPQPLFTI</sequence>
<dbReference type="AlphaFoldDB" id="A0AAW1JRU5"/>
<proteinExistence type="predicted"/>
<evidence type="ECO:0000313" key="2">
    <source>
        <dbReference type="Proteomes" id="UP001443914"/>
    </source>
</evidence>
<gene>
    <name evidence="1" type="ORF">RND81_07G123900</name>
</gene>
<accession>A0AAW1JRU5</accession>
<dbReference type="Proteomes" id="UP001443914">
    <property type="component" value="Unassembled WGS sequence"/>
</dbReference>
<keyword evidence="2" id="KW-1185">Reference proteome</keyword>
<organism evidence="1 2">
    <name type="scientific">Saponaria officinalis</name>
    <name type="common">Common soapwort</name>
    <name type="synonym">Lychnis saponaria</name>
    <dbReference type="NCBI Taxonomy" id="3572"/>
    <lineage>
        <taxon>Eukaryota</taxon>
        <taxon>Viridiplantae</taxon>
        <taxon>Streptophyta</taxon>
        <taxon>Embryophyta</taxon>
        <taxon>Tracheophyta</taxon>
        <taxon>Spermatophyta</taxon>
        <taxon>Magnoliopsida</taxon>
        <taxon>eudicotyledons</taxon>
        <taxon>Gunneridae</taxon>
        <taxon>Pentapetalae</taxon>
        <taxon>Caryophyllales</taxon>
        <taxon>Caryophyllaceae</taxon>
        <taxon>Caryophylleae</taxon>
        <taxon>Saponaria</taxon>
    </lineage>
</organism>
<protein>
    <submittedName>
        <fullName evidence="1">Uncharacterized protein</fullName>
    </submittedName>
</protein>
<dbReference type="EMBL" id="JBDFQZ010000007">
    <property type="protein sequence ID" value="KAK9706430.1"/>
    <property type="molecule type" value="Genomic_DNA"/>
</dbReference>
<reference evidence="1" key="1">
    <citation type="submission" date="2024-03" db="EMBL/GenBank/DDBJ databases">
        <title>WGS assembly of Saponaria officinalis var. Norfolk2.</title>
        <authorList>
            <person name="Jenkins J."/>
            <person name="Shu S."/>
            <person name="Grimwood J."/>
            <person name="Barry K."/>
            <person name="Goodstein D."/>
            <person name="Schmutz J."/>
            <person name="Leebens-Mack J."/>
            <person name="Osbourn A."/>
        </authorList>
    </citation>
    <scope>NUCLEOTIDE SEQUENCE [LARGE SCALE GENOMIC DNA]</scope>
    <source>
        <strain evidence="1">JIC</strain>
    </source>
</reference>
<name>A0AAW1JRU5_SAPOF</name>
<dbReference type="PANTHER" id="PTHR35687">
    <property type="entry name" value="OS07G0516700 PROTEIN"/>
    <property type="match status" value="1"/>
</dbReference>
<dbReference type="PANTHER" id="PTHR35687:SF1">
    <property type="entry name" value="OS07G0516700 PROTEIN"/>
    <property type="match status" value="1"/>
</dbReference>
<comment type="caution">
    <text evidence="1">The sequence shown here is derived from an EMBL/GenBank/DDBJ whole genome shotgun (WGS) entry which is preliminary data.</text>
</comment>